<dbReference type="EMBL" id="BAABME010008702">
    <property type="protein sequence ID" value="GAA0173639.1"/>
    <property type="molecule type" value="Genomic_DNA"/>
</dbReference>
<gene>
    <name evidence="1" type="ORF">LIER_27214</name>
</gene>
<evidence type="ECO:0000313" key="1">
    <source>
        <dbReference type="EMBL" id="GAA0173639.1"/>
    </source>
</evidence>
<dbReference type="Proteomes" id="UP001454036">
    <property type="component" value="Unassembled WGS sequence"/>
</dbReference>
<sequence length="89" mass="9746">MASYMALCREGLGEKAPVTDLAEVDGEVGGEGQAYFTPPRAFALLRGGDNLLIVLLLRNRRKRFLGKGKENLWEEDGVENIISLVNGLI</sequence>
<comment type="caution">
    <text evidence="1">The sequence shown here is derived from an EMBL/GenBank/DDBJ whole genome shotgun (WGS) entry which is preliminary data.</text>
</comment>
<name>A0AAV3RB80_LITER</name>
<protein>
    <submittedName>
        <fullName evidence="1">Uncharacterized protein</fullName>
    </submittedName>
</protein>
<proteinExistence type="predicted"/>
<dbReference type="AlphaFoldDB" id="A0AAV3RB80"/>
<reference evidence="1 2" key="1">
    <citation type="submission" date="2024-01" db="EMBL/GenBank/DDBJ databases">
        <title>The complete chloroplast genome sequence of Lithospermum erythrorhizon: insights into the phylogenetic relationship among Boraginaceae species and the maternal lineages of purple gromwells.</title>
        <authorList>
            <person name="Okada T."/>
            <person name="Watanabe K."/>
        </authorList>
    </citation>
    <scope>NUCLEOTIDE SEQUENCE [LARGE SCALE GENOMIC DNA]</scope>
</reference>
<accession>A0AAV3RB80</accession>
<keyword evidence="2" id="KW-1185">Reference proteome</keyword>
<evidence type="ECO:0000313" key="2">
    <source>
        <dbReference type="Proteomes" id="UP001454036"/>
    </source>
</evidence>
<organism evidence="1 2">
    <name type="scientific">Lithospermum erythrorhizon</name>
    <name type="common">Purple gromwell</name>
    <name type="synonym">Lithospermum officinale var. erythrorhizon</name>
    <dbReference type="NCBI Taxonomy" id="34254"/>
    <lineage>
        <taxon>Eukaryota</taxon>
        <taxon>Viridiplantae</taxon>
        <taxon>Streptophyta</taxon>
        <taxon>Embryophyta</taxon>
        <taxon>Tracheophyta</taxon>
        <taxon>Spermatophyta</taxon>
        <taxon>Magnoliopsida</taxon>
        <taxon>eudicotyledons</taxon>
        <taxon>Gunneridae</taxon>
        <taxon>Pentapetalae</taxon>
        <taxon>asterids</taxon>
        <taxon>lamiids</taxon>
        <taxon>Boraginales</taxon>
        <taxon>Boraginaceae</taxon>
        <taxon>Boraginoideae</taxon>
        <taxon>Lithospermeae</taxon>
        <taxon>Lithospermum</taxon>
    </lineage>
</organism>